<protein>
    <submittedName>
        <fullName evidence="5">EGF-like domain-containing protein</fullName>
    </submittedName>
</protein>
<dbReference type="Pfam" id="PF01833">
    <property type="entry name" value="TIG"/>
    <property type="match status" value="2"/>
</dbReference>
<dbReference type="CDD" id="cd00053">
    <property type="entry name" value="EGF"/>
    <property type="match status" value="1"/>
</dbReference>
<keyword evidence="2" id="KW-0245">EGF-like domain</keyword>
<name>F4PLC9_CACFS</name>
<comment type="caution">
    <text evidence="2">Lacks conserved residue(s) required for the propagation of feature annotation.</text>
</comment>
<dbReference type="PROSITE" id="PS00022">
    <property type="entry name" value="EGF_1"/>
    <property type="match status" value="1"/>
</dbReference>
<keyword evidence="1" id="KW-0325">Glycoprotein</keyword>
<dbReference type="Pfam" id="PF23106">
    <property type="entry name" value="EGF_Teneurin"/>
    <property type="match status" value="1"/>
</dbReference>
<dbReference type="RefSeq" id="XP_004361202.1">
    <property type="nucleotide sequence ID" value="XM_004361145.1"/>
</dbReference>
<dbReference type="Proteomes" id="UP000007797">
    <property type="component" value="Unassembled WGS sequence"/>
</dbReference>
<dbReference type="InterPro" id="IPR014756">
    <property type="entry name" value="Ig_E-set"/>
</dbReference>
<evidence type="ECO:0000256" key="2">
    <source>
        <dbReference type="PROSITE-ProRule" id="PRU00076"/>
    </source>
</evidence>
<dbReference type="PROSITE" id="PS50026">
    <property type="entry name" value="EGF_3"/>
    <property type="match status" value="1"/>
</dbReference>
<dbReference type="PANTHER" id="PTHR31341">
    <property type="entry name" value="IPT/TIG DOMAIN-CONTAINING PROTEIN-RELATED-RELATED"/>
    <property type="match status" value="1"/>
</dbReference>
<keyword evidence="6" id="KW-1185">Reference proteome</keyword>
<dbReference type="GeneID" id="14875458"/>
<gene>
    <name evidence="5" type="ORF">DFA_05483</name>
</gene>
<keyword evidence="3" id="KW-1133">Transmembrane helix</keyword>
<proteinExistence type="predicted"/>
<reference evidence="6" key="1">
    <citation type="journal article" date="2011" name="Genome Res.">
        <title>Phylogeny-wide analysis of social amoeba genomes highlights ancient origins for complex intercellular communication.</title>
        <authorList>
            <person name="Heidel A.J."/>
            <person name="Lawal H.M."/>
            <person name="Felder M."/>
            <person name="Schilde C."/>
            <person name="Helps N.R."/>
            <person name="Tunggal B."/>
            <person name="Rivero F."/>
            <person name="John U."/>
            <person name="Schleicher M."/>
            <person name="Eichinger L."/>
            <person name="Platzer M."/>
            <person name="Noegel A.A."/>
            <person name="Schaap P."/>
            <person name="Gloeckner G."/>
        </authorList>
    </citation>
    <scope>NUCLEOTIDE SEQUENCE [LARGE SCALE GENOMIC DNA]</scope>
    <source>
        <strain evidence="6">SH3</strain>
    </source>
</reference>
<evidence type="ECO:0000256" key="1">
    <source>
        <dbReference type="ARBA" id="ARBA00023180"/>
    </source>
</evidence>
<feature type="disulfide bond" evidence="2">
    <location>
        <begin position="639"/>
        <end position="648"/>
    </location>
</feature>
<accession>F4PLC9</accession>
<dbReference type="PROSITE" id="PS01186">
    <property type="entry name" value="EGF_2"/>
    <property type="match status" value="1"/>
</dbReference>
<sequence>MAVVVVVDGITSTGSAVFAYGLPSITSFTQNTAKITINGLNFGSVVSDITVTLVTETLTGCVLTLANARVECNLTPTSQSGGVTIKVKTQLSGAYVVSLKPTLTTVTAQSSLGGVISIQGSNLGISDVVGTNVTITVGGTQCQDATSTSAGIATCNVSALQASLSTIPQIIVYINGFQSYNQIAYKYTAPVFTVAQDGNTVVVSGVSLGLVSPQVVLVGLKLTCTYITLHSKVRCTLPTDAKNGDLYFAVNGFNVSSPTILTPVLKSISGTPTQGGYATINGYYFGSVVDGAVTTATVGSMDCTDVEPVQTVLVNGIRCVVASALPPNSGINVTVADLISTNPENVMFNYLAPVIHSITMLPTDNILTVAGDNFGLLSIGDDIELTATETVRQCMQEDGIESPVYCTIDPLTQLNGDVLLTRNFMSSVPFTLALVPAVQSATAVPYLGGQITLKGGYLNTKRYDGSDTDLTLSATFGGTGEPTLASNCIQLVNETSIECSLQGGAHGKSNLLQISIDGKTSIPIKFQGVPPIVKEATSVLYRKGGNVTIKGYNFVEPLSVNIGLETCFNITYIDSTQITCKFSGQARRTDPGIGLFTEVISDGLVGGANVFFYSDDIPCGGSPPCSGHGVCLSGGSCQCNSGYVGLICDQSSTSTNNGGRPTGDQSNADFSGFSVFFTHIRELDINDVPIVTYPVSDIVWKVVSNTTNQMISVGKLEYEPNFNISVTTTIFPDETVITFAGEELVMAKNSLKYQLDLAHWFFRTSVSRLQLLYELNTPPGDNCDENADSNGNQFGGDESDLRWVQITVNEQTLITKFSQRYIIDNDVILSNTALLQPNDEIFSDPYYVAKLNATNSTSLLVVGMYVPNFQRSAIIDPNFSVLVVSHPKSEAKKCKTSTVITWWAALITVVGAAIGSVLFSFTVVQVQKRRFKREDISMETITAEGYNQEKKNIVQDAVCICAGAEYLEKRCLPNISARDQCTNTYKETIETITEAAAAPTGAGQWTYLTLT</sequence>
<dbReference type="EMBL" id="GL883008">
    <property type="protein sequence ID" value="EGG23351.1"/>
    <property type="molecule type" value="Genomic_DNA"/>
</dbReference>
<dbReference type="InterPro" id="IPR052014">
    <property type="entry name" value="Dictyostelium_Tiger"/>
</dbReference>
<dbReference type="OrthoDB" id="20973at2759"/>
<evidence type="ECO:0000256" key="3">
    <source>
        <dbReference type="SAM" id="Phobius"/>
    </source>
</evidence>
<feature type="transmembrane region" description="Helical" evidence="3">
    <location>
        <begin position="902"/>
        <end position="924"/>
    </location>
</feature>
<dbReference type="InterPro" id="IPR002909">
    <property type="entry name" value="IPT_dom"/>
</dbReference>
<evidence type="ECO:0000313" key="6">
    <source>
        <dbReference type="Proteomes" id="UP000007797"/>
    </source>
</evidence>
<organism evidence="5 6">
    <name type="scientific">Cavenderia fasciculata</name>
    <name type="common">Slime mold</name>
    <name type="synonym">Dictyostelium fasciculatum</name>
    <dbReference type="NCBI Taxonomy" id="261658"/>
    <lineage>
        <taxon>Eukaryota</taxon>
        <taxon>Amoebozoa</taxon>
        <taxon>Evosea</taxon>
        <taxon>Eumycetozoa</taxon>
        <taxon>Dictyostelia</taxon>
        <taxon>Acytosteliales</taxon>
        <taxon>Cavenderiaceae</taxon>
        <taxon>Cavenderia</taxon>
    </lineage>
</organism>
<dbReference type="SUPFAM" id="SSF81296">
    <property type="entry name" value="E set domains"/>
    <property type="match status" value="1"/>
</dbReference>
<keyword evidence="2" id="KW-1015">Disulfide bond</keyword>
<dbReference type="InterPro" id="IPR000742">
    <property type="entry name" value="EGF"/>
</dbReference>
<dbReference type="AlphaFoldDB" id="F4PLC9"/>
<evidence type="ECO:0000259" key="4">
    <source>
        <dbReference type="PROSITE" id="PS50026"/>
    </source>
</evidence>
<dbReference type="KEGG" id="dfa:DFA_05483"/>
<keyword evidence="3" id="KW-0812">Transmembrane</keyword>
<keyword evidence="3" id="KW-0472">Membrane</keyword>
<evidence type="ECO:0000313" key="5">
    <source>
        <dbReference type="EMBL" id="EGG23351.1"/>
    </source>
</evidence>
<feature type="domain" description="EGF-like" evidence="4">
    <location>
        <begin position="615"/>
        <end position="649"/>
    </location>
</feature>